<dbReference type="PANTHER" id="PTHR37610">
    <property type="entry name" value="CCHC-TYPE DOMAIN-CONTAINING PROTEIN"/>
    <property type="match status" value="1"/>
</dbReference>
<dbReference type="EMBL" id="JAVXUO010001511">
    <property type="protein sequence ID" value="KAK2981545.1"/>
    <property type="molecule type" value="Genomic_DNA"/>
</dbReference>
<comment type="caution">
    <text evidence="3">The sequence shown here is derived from an EMBL/GenBank/DDBJ whole genome shotgun (WGS) entry which is preliminary data.</text>
</comment>
<proteinExistence type="predicted"/>
<dbReference type="InterPro" id="IPR029472">
    <property type="entry name" value="Copia-like_N"/>
</dbReference>
<feature type="domain" description="Retrotransposon Copia-like N-terminal" evidence="2">
    <location>
        <begin position="35"/>
        <end position="76"/>
    </location>
</feature>
<protein>
    <recommendedName>
        <fullName evidence="2">Retrotransposon Copia-like N-terminal domain-containing protein</fullName>
    </recommendedName>
</protein>
<dbReference type="Pfam" id="PF14244">
    <property type="entry name" value="Retrotran_gag_3"/>
    <property type="match status" value="1"/>
</dbReference>
<evidence type="ECO:0000313" key="3">
    <source>
        <dbReference type="EMBL" id="KAK2981545.1"/>
    </source>
</evidence>
<name>A0AA88RG50_9ASTE</name>
<gene>
    <name evidence="3" type="ORF">RJ640_003108</name>
</gene>
<dbReference type="CDD" id="cd09272">
    <property type="entry name" value="RNase_HI_RT_Ty1"/>
    <property type="match status" value="1"/>
</dbReference>
<dbReference type="PANTHER" id="PTHR37610:SF38">
    <property type="entry name" value="RETROTRANSPOSON COPIA-LIKE N-TERMINAL DOMAIN-CONTAINING PROTEIN"/>
    <property type="match status" value="1"/>
</dbReference>
<dbReference type="AlphaFoldDB" id="A0AA88RG50"/>
<evidence type="ECO:0000256" key="1">
    <source>
        <dbReference type="SAM" id="MobiDB-lite"/>
    </source>
</evidence>
<feature type="region of interest" description="Disordered" evidence="1">
    <location>
        <begin position="292"/>
        <end position="328"/>
    </location>
</feature>
<evidence type="ECO:0000313" key="4">
    <source>
        <dbReference type="Proteomes" id="UP001187471"/>
    </source>
</evidence>
<accession>A0AA88RG50</accession>
<organism evidence="3 4">
    <name type="scientific">Escallonia rubra</name>
    <dbReference type="NCBI Taxonomy" id="112253"/>
    <lineage>
        <taxon>Eukaryota</taxon>
        <taxon>Viridiplantae</taxon>
        <taxon>Streptophyta</taxon>
        <taxon>Embryophyta</taxon>
        <taxon>Tracheophyta</taxon>
        <taxon>Spermatophyta</taxon>
        <taxon>Magnoliopsida</taxon>
        <taxon>eudicotyledons</taxon>
        <taxon>Gunneridae</taxon>
        <taxon>Pentapetalae</taxon>
        <taxon>asterids</taxon>
        <taxon>campanulids</taxon>
        <taxon>Escalloniales</taxon>
        <taxon>Escalloniaceae</taxon>
        <taxon>Escallonia</taxon>
    </lineage>
</organism>
<dbReference type="Proteomes" id="UP001187471">
    <property type="component" value="Unassembled WGS sequence"/>
</dbReference>
<reference evidence="3" key="1">
    <citation type="submission" date="2022-12" db="EMBL/GenBank/DDBJ databases">
        <title>Draft genome assemblies for two species of Escallonia (Escalloniales).</title>
        <authorList>
            <person name="Chanderbali A."/>
            <person name="Dervinis C."/>
            <person name="Anghel I."/>
            <person name="Soltis D."/>
            <person name="Soltis P."/>
            <person name="Zapata F."/>
        </authorList>
    </citation>
    <scope>NUCLEOTIDE SEQUENCE</scope>
    <source>
        <strain evidence="3">UCBG92.1500</strain>
        <tissue evidence="3">Leaf</tissue>
    </source>
</reference>
<sequence>MAAIVEKYQKENPTLADMTFRLKQVLNQSQTQSHESGAQIGIKLDSTNYGLSSQIVEMYISGKDKLGYINGDILQPQVTNLNFRKWRIENPVVKGWLINSMDPSLNSIFSRFPTANEVWDNIATTYFDGTDTSQFYDLKRQRRSKAGSNDEKWGYHIWCCYAIEMRTKITTVGFTSEWWHELKAKKKRDTGTSEKPGQATLVSTEPQLSLVPHGDSLSFTSEPMDINNSAHVPQCYWTDAVVTATYLLNRMPSRVLDFKTPLQGEILSEEQNWKRWPGFEDVSIMENNEAPIIEGQPEEPMTSMEQRKQTEEVETGSELSTPDPLVPYDQAPENTPERGYEEVWFQTKKFRSYFVHKASTREGVDDMIVTGNDKEEICSLEKHLAAELEMKNLMGLQYFLVLNKAAIKIAHNPVQHDRTKHIEVDRHFIKQKLKDQIVRFPFVKSEDQLADILTKVVSSKVFYNSLDKLGIADIHALT</sequence>
<keyword evidence="4" id="KW-1185">Reference proteome</keyword>
<evidence type="ECO:0000259" key="2">
    <source>
        <dbReference type="Pfam" id="PF14244"/>
    </source>
</evidence>